<dbReference type="WBParaSite" id="HPLM_0000733201-mRNA-1">
    <property type="protein sequence ID" value="HPLM_0000733201-mRNA-1"/>
    <property type="gene ID" value="HPLM_0000733201"/>
</dbReference>
<dbReference type="AlphaFoldDB" id="A0A0N4WAD3"/>
<proteinExistence type="predicted"/>
<dbReference type="Proteomes" id="UP000268014">
    <property type="component" value="Unassembled WGS sequence"/>
</dbReference>
<evidence type="ECO:0000313" key="1">
    <source>
        <dbReference type="EMBL" id="VDO31542.1"/>
    </source>
</evidence>
<protein>
    <submittedName>
        <fullName evidence="1 3">Uncharacterized protein</fullName>
    </submittedName>
</protein>
<reference evidence="1 2" key="2">
    <citation type="submission" date="2018-11" db="EMBL/GenBank/DDBJ databases">
        <authorList>
            <consortium name="Pathogen Informatics"/>
        </authorList>
    </citation>
    <scope>NUCLEOTIDE SEQUENCE [LARGE SCALE GENOMIC DNA]</scope>
    <source>
        <strain evidence="1 2">MHpl1</strain>
    </source>
</reference>
<accession>A0A0N4WAD3</accession>
<organism evidence="3">
    <name type="scientific">Haemonchus placei</name>
    <name type="common">Barber's pole worm</name>
    <dbReference type="NCBI Taxonomy" id="6290"/>
    <lineage>
        <taxon>Eukaryota</taxon>
        <taxon>Metazoa</taxon>
        <taxon>Ecdysozoa</taxon>
        <taxon>Nematoda</taxon>
        <taxon>Chromadorea</taxon>
        <taxon>Rhabditida</taxon>
        <taxon>Rhabditina</taxon>
        <taxon>Rhabditomorpha</taxon>
        <taxon>Strongyloidea</taxon>
        <taxon>Trichostrongylidae</taxon>
        <taxon>Haemonchus</taxon>
    </lineage>
</organism>
<evidence type="ECO:0000313" key="2">
    <source>
        <dbReference type="Proteomes" id="UP000268014"/>
    </source>
</evidence>
<name>A0A0N4WAD3_HAEPC</name>
<sequence>MRPPYVPFIAIEKNTYIDVDLPSSLADVAITLTAQIAAATAAAAVAAVMCTSSFFRVCESAIATTGWGFGQPLDHARHDGGGLLPLHLDPSVHNEPSTLTFMAALQVHFSVGLCFRKKAYVTLRLSLLP</sequence>
<reference evidence="3" key="1">
    <citation type="submission" date="2017-02" db="UniProtKB">
        <authorList>
            <consortium name="WormBaseParasite"/>
        </authorList>
    </citation>
    <scope>IDENTIFICATION</scope>
</reference>
<evidence type="ECO:0000313" key="3">
    <source>
        <dbReference type="WBParaSite" id="HPLM_0000733201-mRNA-1"/>
    </source>
</evidence>
<gene>
    <name evidence="1" type="ORF">HPLM_LOCUS7324</name>
</gene>
<dbReference type="EMBL" id="UZAF01016638">
    <property type="protein sequence ID" value="VDO31542.1"/>
    <property type="molecule type" value="Genomic_DNA"/>
</dbReference>
<keyword evidence="2" id="KW-1185">Reference proteome</keyword>